<dbReference type="PROSITE" id="PS51411">
    <property type="entry name" value="PSP1_C"/>
    <property type="match status" value="1"/>
</dbReference>
<dbReference type="PANTHER" id="PTHR43830">
    <property type="entry name" value="PROTEIN PSP1"/>
    <property type="match status" value="1"/>
</dbReference>
<feature type="compositionally biased region" description="Basic and acidic residues" evidence="1">
    <location>
        <begin position="399"/>
        <end position="416"/>
    </location>
</feature>
<dbReference type="AlphaFoldDB" id="C7MNX7"/>
<feature type="compositionally biased region" description="Low complexity" evidence="1">
    <location>
        <begin position="352"/>
        <end position="375"/>
    </location>
</feature>
<dbReference type="NCBIfam" id="NF041131">
    <property type="entry name" value="RicT_YaaT_fam"/>
    <property type="match status" value="1"/>
</dbReference>
<gene>
    <name evidence="3" type="ordered locus">Ccur_09190</name>
</gene>
<dbReference type="Proteomes" id="UP000000954">
    <property type="component" value="Chromosome"/>
</dbReference>
<evidence type="ECO:0000313" key="4">
    <source>
        <dbReference type="Proteomes" id="UP000000954"/>
    </source>
</evidence>
<feature type="region of interest" description="Disordered" evidence="1">
    <location>
        <begin position="258"/>
        <end position="278"/>
    </location>
</feature>
<dbReference type="EMBL" id="CP001682">
    <property type="protein sequence ID" value="ACU94617.1"/>
    <property type="molecule type" value="Genomic_DNA"/>
</dbReference>
<sequence length="443" mass="49192">MVRIAPVALQYNPRTLWFDPGDLDLSEGDAVVVKTEKGTEFGHSSRIVDVSEEAIENLASPLQPVLRRATEEDLRKVDDLRLQSDQALPVFKRLAAEADLAMRPIMVEFTFEGDRAVFFFEAEQRVDFRDLVRKLASEFHVRIDMRQIGVRDEARIVGGLGHCGQELCCRRLGGEFCPVSIRMAKEQDLSLNPQKISGACGRLMCCLRYEFDAYKEFHSRCPKQNAKISTPCGMAKVTSLNVPRERVTVRLEDDGKQVTFPLSAMDDPAPDAPSKRPTSIGEAFEEFVDPDPFEHLAGAPASFNTAAFTREDKPAPAQVHHNPHTQTSEQSSSSQLSSVGSSHRTRRRRTRSQASSTSSEHSSSSTSTVRSSQVTAPRPGQKSSGIRRKSTAHNASAAKTHDTKMHDAKQSRRKEGASSATAPAPRSHRTPRRRRSEKGRLDE</sequence>
<dbReference type="HOGENOM" id="CLU_033149_2_8_11"/>
<dbReference type="InterPro" id="IPR047767">
    <property type="entry name" value="PSP1-like"/>
</dbReference>
<protein>
    <submittedName>
        <fullName evidence="3">Uncharacterized PSP1-like protein</fullName>
    </submittedName>
</protein>
<dbReference type="Pfam" id="PF04468">
    <property type="entry name" value="PSP1"/>
    <property type="match status" value="1"/>
</dbReference>
<feature type="domain" description="PSP1 C-terminal" evidence="2">
    <location>
        <begin position="63"/>
        <end position="148"/>
    </location>
</feature>
<evidence type="ECO:0000313" key="3">
    <source>
        <dbReference type="EMBL" id="ACU94617.1"/>
    </source>
</evidence>
<dbReference type="InterPro" id="IPR007557">
    <property type="entry name" value="PSP1_C"/>
</dbReference>
<name>C7MNX7_CRYCD</name>
<reference evidence="3 4" key="1">
    <citation type="journal article" date="2009" name="Stand. Genomic Sci.">
        <title>Complete genome sequence of Cryptobacterium curtum type strain (12-3).</title>
        <authorList>
            <person name="Mavrommatis K."/>
            <person name="Pukall R."/>
            <person name="Rohde C."/>
            <person name="Chen F."/>
            <person name="Sims D."/>
            <person name="Brettin T."/>
            <person name="Kuske C."/>
            <person name="Detter J.C."/>
            <person name="Han C."/>
            <person name="Lapidus A."/>
            <person name="Copeland A."/>
            <person name="Glavina Del Rio T."/>
            <person name="Nolan M."/>
            <person name="Lucas S."/>
            <person name="Tice H."/>
            <person name="Cheng J.F."/>
            <person name="Bruce D."/>
            <person name="Goodwin L."/>
            <person name="Pitluck S."/>
            <person name="Ovchinnikova G."/>
            <person name="Pati A."/>
            <person name="Ivanova N."/>
            <person name="Chen A."/>
            <person name="Palaniappan K."/>
            <person name="Chain P."/>
            <person name="D'haeseleer P."/>
            <person name="Goker M."/>
            <person name="Bristow J."/>
            <person name="Eisen J.A."/>
            <person name="Markowitz V."/>
            <person name="Hugenholtz P."/>
            <person name="Rohde M."/>
            <person name="Klenk H.P."/>
            <person name="Kyrpides N.C."/>
        </authorList>
    </citation>
    <scope>NUCLEOTIDE SEQUENCE [LARGE SCALE GENOMIC DNA]</scope>
    <source>
        <strain evidence="4">ATCC 700683 / DSM 15641 / 12-3</strain>
    </source>
</reference>
<proteinExistence type="predicted"/>
<dbReference type="eggNOG" id="COG1774">
    <property type="taxonomic scope" value="Bacteria"/>
</dbReference>
<dbReference type="OrthoDB" id="9779344at2"/>
<evidence type="ECO:0000256" key="1">
    <source>
        <dbReference type="SAM" id="MobiDB-lite"/>
    </source>
</evidence>
<feature type="compositionally biased region" description="Basic residues" evidence="1">
    <location>
        <begin position="426"/>
        <end position="437"/>
    </location>
</feature>
<dbReference type="RefSeq" id="WP_012803303.1">
    <property type="nucleotide sequence ID" value="NC_013170.1"/>
</dbReference>
<evidence type="ECO:0000259" key="2">
    <source>
        <dbReference type="PROSITE" id="PS51411"/>
    </source>
</evidence>
<accession>C7MNX7</accession>
<dbReference type="GO" id="GO:0005737">
    <property type="term" value="C:cytoplasm"/>
    <property type="evidence" value="ECO:0007669"/>
    <property type="project" value="TreeGrafter"/>
</dbReference>
<dbReference type="PANTHER" id="PTHR43830:SF3">
    <property type="entry name" value="PROTEIN PSP1"/>
    <property type="match status" value="1"/>
</dbReference>
<feature type="compositionally biased region" description="Low complexity" evidence="1">
    <location>
        <begin position="326"/>
        <end position="342"/>
    </location>
</feature>
<feature type="region of interest" description="Disordered" evidence="1">
    <location>
        <begin position="314"/>
        <end position="443"/>
    </location>
</feature>
<dbReference type="STRING" id="469378.Ccur_09190"/>
<dbReference type="KEGG" id="ccu:Ccur_09190"/>
<organism evidence="3 4">
    <name type="scientific">Cryptobacterium curtum (strain ATCC 700683 / DSM 15641 / CCUG 43107 / 12-3)</name>
    <dbReference type="NCBI Taxonomy" id="469378"/>
    <lineage>
        <taxon>Bacteria</taxon>
        <taxon>Bacillati</taxon>
        <taxon>Actinomycetota</taxon>
        <taxon>Coriobacteriia</taxon>
        <taxon>Eggerthellales</taxon>
        <taxon>Eggerthellaceae</taxon>
        <taxon>Cryptobacterium</taxon>
    </lineage>
</organism>
<keyword evidence="4" id="KW-1185">Reference proteome</keyword>